<proteinExistence type="predicted"/>
<dbReference type="AlphaFoldDB" id="A0AAD6SBC1"/>
<dbReference type="EMBL" id="JARJCM010000166">
    <property type="protein sequence ID" value="KAJ7024706.1"/>
    <property type="molecule type" value="Genomic_DNA"/>
</dbReference>
<organism evidence="2 3">
    <name type="scientific">Mycena alexandri</name>
    <dbReference type="NCBI Taxonomy" id="1745969"/>
    <lineage>
        <taxon>Eukaryota</taxon>
        <taxon>Fungi</taxon>
        <taxon>Dikarya</taxon>
        <taxon>Basidiomycota</taxon>
        <taxon>Agaricomycotina</taxon>
        <taxon>Agaricomycetes</taxon>
        <taxon>Agaricomycetidae</taxon>
        <taxon>Agaricales</taxon>
        <taxon>Marasmiineae</taxon>
        <taxon>Mycenaceae</taxon>
        <taxon>Mycena</taxon>
    </lineage>
</organism>
<feature type="compositionally biased region" description="Basic and acidic residues" evidence="1">
    <location>
        <begin position="417"/>
        <end position="428"/>
    </location>
</feature>
<feature type="region of interest" description="Disordered" evidence="1">
    <location>
        <begin position="1"/>
        <end position="382"/>
    </location>
</feature>
<keyword evidence="3" id="KW-1185">Reference proteome</keyword>
<feature type="compositionally biased region" description="Pro residues" evidence="1">
    <location>
        <begin position="330"/>
        <end position="341"/>
    </location>
</feature>
<accession>A0AAD6SBC1</accession>
<sequence>MTRPQNAAQEIKASTRAWKKREAGRANEPAYDGRPTPRKRRRRKKEKKGGPKLSSHANLPTWAQKGESSGPPHRHTSTQSAASEERSTNAREKAENPPHRRPTPTPRHTPPTPTPSARPIATREGGCGRGARGTGVGGGGCAGAGGRLEVVSREGDSLDNKGGKVREEGGRAGQRATLDGTHARSQPLSATIPRRPSESLHAHARDALDARAAEPAPKHDLHLRHPTRRLYEQRPHSNTTTTSSPPRPSASGGCIAIARTVDASHLTPRPRLSDTPTDIRLRLFEQLQRPRAHRPCSSERERPMHRRRARNASSLSLRGKHQRITQSPRVPTPQPALPSPPQENEEARDSPPGTLFKTSSTTNSSTSAGTERALATRPGKPASSEYVRIVWCLGYSEVSKEDKISCGTSGTMEEGEGEIRGKAKDNGI</sequence>
<dbReference type="Proteomes" id="UP001218188">
    <property type="component" value="Unassembled WGS sequence"/>
</dbReference>
<feature type="compositionally biased region" description="Gly residues" evidence="1">
    <location>
        <begin position="125"/>
        <end position="146"/>
    </location>
</feature>
<feature type="compositionally biased region" description="Pro residues" evidence="1">
    <location>
        <begin position="103"/>
        <end position="116"/>
    </location>
</feature>
<gene>
    <name evidence="2" type="ORF">C8F04DRAFT_1301926</name>
</gene>
<reference evidence="2" key="1">
    <citation type="submission" date="2023-03" db="EMBL/GenBank/DDBJ databases">
        <title>Massive genome expansion in bonnet fungi (Mycena s.s.) driven by repeated elements and novel gene families across ecological guilds.</title>
        <authorList>
            <consortium name="Lawrence Berkeley National Laboratory"/>
            <person name="Harder C.B."/>
            <person name="Miyauchi S."/>
            <person name="Viragh M."/>
            <person name="Kuo A."/>
            <person name="Thoen E."/>
            <person name="Andreopoulos B."/>
            <person name="Lu D."/>
            <person name="Skrede I."/>
            <person name="Drula E."/>
            <person name="Henrissat B."/>
            <person name="Morin E."/>
            <person name="Kohler A."/>
            <person name="Barry K."/>
            <person name="LaButti K."/>
            <person name="Morin E."/>
            <person name="Salamov A."/>
            <person name="Lipzen A."/>
            <person name="Mereny Z."/>
            <person name="Hegedus B."/>
            <person name="Baldrian P."/>
            <person name="Stursova M."/>
            <person name="Weitz H."/>
            <person name="Taylor A."/>
            <person name="Grigoriev I.V."/>
            <person name="Nagy L.G."/>
            <person name="Martin F."/>
            <person name="Kauserud H."/>
        </authorList>
    </citation>
    <scope>NUCLEOTIDE SEQUENCE</scope>
    <source>
        <strain evidence="2">CBHHK200</strain>
    </source>
</reference>
<feature type="compositionally biased region" description="Basic and acidic residues" evidence="1">
    <location>
        <begin position="83"/>
        <end position="98"/>
    </location>
</feature>
<evidence type="ECO:0000313" key="2">
    <source>
        <dbReference type="EMBL" id="KAJ7024706.1"/>
    </source>
</evidence>
<comment type="caution">
    <text evidence="2">The sequence shown here is derived from an EMBL/GenBank/DDBJ whole genome shotgun (WGS) entry which is preliminary data.</text>
</comment>
<feature type="region of interest" description="Disordered" evidence="1">
    <location>
        <begin position="402"/>
        <end position="428"/>
    </location>
</feature>
<feature type="compositionally biased region" description="Basic and acidic residues" evidence="1">
    <location>
        <begin position="195"/>
        <end position="220"/>
    </location>
</feature>
<evidence type="ECO:0000256" key="1">
    <source>
        <dbReference type="SAM" id="MobiDB-lite"/>
    </source>
</evidence>
<feature type="compositionally biased region" description="Low complexity" evidence="1">
    <location>
        <begin position="358"/>
        <end position="370"/>
    </location>
</feature>
<feature type="compositionally biased region" description="Basic residues" evidence="1">
    <location>
        <begin position="36"/>
        <end position="47"/>
    </location>
</feature>
<name>A0AAD6SBC1_9AGAR</name>
<protein>
    <submittedName>
        <fullName evidence="2">Uncharacterized protein</fullName>
    </submittedName>
</protein>
<evidence type="ECO:0000313" key="3">
    <source>
        <dbReference type="Proteomes" id="UP001218188"/>
    </source>
</evidence>
<feature type="compositionally biased region" description="Basic and acidic residues" evidence="1">
    <location>
        <begin position="150"/>
        <end position="170"/>
    </location>
</feature>